<dbReference type="EMBL" id="BAABDQ010000036">
    <property type="protein sequence ID" value="GAA3601265.1"/>
    <property type="molecule type" value="Genomic_DNA"/>
</dbReference>
<dbReference type="RefSeq" id="WP_345573249.1">
    <property type="nucleotide sequence ID" value="NZ_BAABDQ010000036.1"/>
</dbReference>
<dbReference type="PANTHER" id="PTHR43350:SF21">
    <property type="entry name" value="S-NITROSOMYCOTHIOL REDUCTASE MSCR"/>
    <property type="match status" value="1"/>
</dbReference>
<name>A0ABP6ZDS2_9ACTN</name>
<evidence type="ECO:0000256" key="6">
    <source>
        <dbReference type="RuleBase" id="RU361277"/>
    </source>
</evidence>
<dbReference type="Pfam" id="PF08240">
    <property type="entry name" value="ADH_N"/>
    <property type="match status" value="1"/>
</dbReference>
<dbReference type="PANTHER" id="PTHR43350">
    <property type="entry name" value="NAD-DEPENDENT ALCOHOL DEHYDROGENASE"/>
    <property type="match status" value="1"/>
</dbReference>
<sequence>MRITAALTETRGAPFALASLELDDPRPGEVLVRMVSSGVCHTDLIIRDQWYPVPLPAVLGHEGAGVVEAVGDGVGYVGPGDHVVLTFNSCGGCRMCDAGRPAYCDGFFGCNFGGARPDGSSPLRRTAGGDVHGVFFGQSAFATHALANERNVVKVDRDAPLELLGPLGCGVQTGAGAVLNSLDPPAGSSIAVFGTGAVGMSAVMAAVIAGCSTIVAIDLNERRLELAGELGATQVINAAAGDPVERLRELTGGLGADYTLDTTAIPSVLRQAVDALANGGTCGVIGAAALGTEVSLDMTTLLFGRSVRGIVEGDSVPRRFIPMLADFHRRGRFPFDRLIRTYAFEDINQAVEDSEKGNTLKPVLTFG</sequence>
<comment type="similarity">
    <text evidence="2 6">Belongs to the zinc-containing alcohol dehydrogenase family.</text>
</comment>
<dbReference type="Proteomes" id="UP001500630">
    <property type="component" value="Unassembled WGS sequence"/>
</dbReference>
<dbReference type="InterPro" id="IPR036291">
    <property type="entry name" value="NAD(P)-bd_dom_sf"/>
</dbReference>
<evidence type="ECO:0000313" key="9">
    <source>
        <dbReference type="Proteomes" id="UP001500630"/>
    </source>
</evidence>
<keyword evidence="3 6" id="KW-0479">Metal-binding</keyword>
<evidence type="ECO:0000256" key="3">
    <source>
        <dbReference type="ARBA" id="ARBA00022723"/>
    </source>
</evidence>
<dbReference type="SUPFAM" id="SSF50129">
    <property type="entry name" value="GroES-like"/>
    <property type="match status" value="1"/>
</dbReference>
<comment type="cofactor">
    <cofactor evidence="1 6">
        <name>Zn(2+)</name>
        <dbReference type="ChEBI" id="CHEBI:29105"/>
    </cofactor>
</comment>
<evidence type="ECO:0000256" key="1">
    <source>
        <dbReference type="ARBA" id="ARBA00001947"/>
    </source>
</evidence>
<dbReference type="Gene3D" id="3.40.50.720">
    <property type="entry name" value="NAD(P)-binding Rossmann-like Domain"/>
    <property type="match status" value="1"/>
</dbReference>
<dbReference type="InterPro" id="IPR002328">
    <property type="entry name" value="ADH_Zn_CS"/>
</dbReference>
<accession>A0ABP6ZDS2</accession>
<dbReference type="InterPro" id="IPR011032">
    <property type="entry name" value="GroES-like_sf"/>
</dbReference>
<feature type="domain" description="Enoyl reductase (ER)" evidence="7">
    <location>
        <begin position="12"/>
        <end position="364"/>
    </location>
</feature>
<dbReference type="InterPro" id="IPR013154">
    <property type="entry name" value="ADH-like_N"/>
</dbReference>
<dbReference type="InterPro" id="IPR013149">
    <property type="entry name" value="ADH-like_C"/>
</dbReference>
<keyword evidence="9" id="KW-1185">Reference proteome</keyword>
<dbReference type="Gene3D" id="3.90.180.10">
    <property type="entry name" value="Medium-chain alcohol dehydrogenases, catalytic domain"/>
    <property type="match status" value="1"/>
</dbReference>
<evidence type="ECO:0000256" key="5">
    <source>
        <dbReference type="ARBA" id="ARBA00023002"/>
    </source>
</evidence>
<organism evidence="8 9">
    <name type="scientific">Nonomuraea rosea</name>
    <dbReference type="NCBI Taxonomy" id="638574"/>
    <lineage>
        <taxon>Bacteria</taxon>
        <taxon>Bacillati</taxon>
        <taxon>Actinomycetota</taxon>
        <taxon>Actinomycetes</taxon>
        <taxon>Streptosporangiales</taxon>
        <taxon>Streptosporangiaceae</taxon>
        <taxon>Nonomuraea</taxon>
    </lineage>
</organism>
<keyword evidence="4 6" id="KW-0862">Zinc</keyword>
<evidence type="ECO:0000259" key="7">
    <source>
        <dbReference type="SMART" id="SM00829"/>
    </source>
</evidence>
<dbReference type="Pfam" id="PF00107">
    <property type="entry name" value="ADH_zinc_N"/>
    <property type="match status" value="1"/>
</dbReference>
<comment type="caution">
    <text evidence="8">The sequence shown here is derived from an EMBL/GenBank/DDBJ whole genome shotgun (WGS) entry which is preliminary data.</text>
</comment>
<protein>
    <submittedName>
        <fullName evidence="8">NAD(P)-dependent alcohol dehydrogenase</fullName>
    </submittedName>
</protein>
<keyword evidence="5" id="KW-0560">Oxidoreductase</keyword>
<reference evidence="9" key="1">
    <citation type="journal article" date="2019" name="Int. J. Syst. Evol. Microbiol.">
        <title>The Global Catalogue of Microorganisms (GCM) 10K type strain sequencing project: providing services to taxonomists for standard genome sequencing and annotation.</title>
        <authorList>
            <consortium name="The Broad Institute Genomics Platform"/>
            <consortium name="The Broad Institute Genome Sequencing Center for Infectious Disease"/>
            <person name="Wu L."/>
            <person name="Ma J."/>
        </authorList>
    </citation>
    <scope>NUCLEOTIDE SEQUENCE [LARGE SCALE GENOMIC DNA]</scope>
    <source>
        <strain evidence="9">JCM 17326</strain>
    </source>
</reference>
<evidence type="ECO:0000256" key="4">
    <source>
        <dbReference type="ARBA" id="ARBA00022833"/>
    </source>
</evidence>
<evidence type="ECO:0000313" key="8">
    <source>
        <dbReference type="EMBL" id="GAA3601265.1"/>
    </source>
</evidence>
<gene>
    <name evidence="8" type="ORF">GCM10022419_101840</name>
</gene>
<dbReference type="CDD" id="cd08278">
    <property type="entry name" value="benzyl_alcohol_DH"/>
    <property type="match status" value="1"/>
</dbReference>
<dbReference type="SMART" id="SM00829">
    <property type="entry name" value="PKS_ER"/>
    <property type="match status" value="1"/>
</dbReference>
<dbReference type="SUPFAM" id="SSF51735">
    <property type="entry name" value="NAD(P)-binding Rossmann-fold domains"/>
    <property type="match status" value="1"/>
</dbReference>
<dbReference type="InterPro" id="IPR020843">
    <property type="entry name" value="ER"/>
</dbReference>
<evidence type="ECO:0000256" key="2">
    <source>
        <dbReference type="ARBA" id="ARBA00008072"/>
    </source>
</evidence>
<dbReference type="PROSITE" id="PS00059">
    <property type="entry name" value="ADH_ZINC"/>
    <property type="match status" value="1"/>
</dbReference>
<proteinExistence type="inferred from homology"/>